<evidence type="ECO:0000313" key="5">
    <source>
        <dbReference type="Proteomes" id="UP000738402"/>
    </source>
</evidence>
<feature type="compositionally biased region" description="Basic and acidic residues" evidence="1">
    <location>
        <begin position="114"/>
        <end position="133"/>
    </location>
</feature>
<feature type="compositionally biased region" description="Basic and acidic residues" evidence="1">
    <location>
        <begin position="65"/>
        <end position="75"/>
    </location>
</feature>
<proteinExistence type="predicted"/>
<protein>
    <submittedName>
        <fullName evidence="2">Uncharacterized protein</fullName>
    </submittedName>
</protein>
<evidence type="ECO:0000313" key="3">
    <source>
        <dbReference type="EMBL" id="KAG7765458.1"/>
    </source>
</evidence>
<sequence>MAFEEFGDQQYAMARYSEMPTHLDEEGIGRQVQKHDDAVLAGNHQLDRARQPRLQEPPAAAGAHQEGDEDRRGGQDDLCGGAHPVCQGLRHLHHGADDAGVDPRRGAQAQNAAEVRHRGRAAEERHVRLSDRHRAPRGGEAAQEALAAPREPAEPDRPGLPDALPAAVHAAGVLADADAEGRQLRVLASGAPVT</sequence>
<feature type="region of interest" description="Disordered" evidence="1">
    <location>
        <begin position="22"/>
        <end position="163"/>
    </location>
</feature>
<keyword evidence="4" id="KW-1185">Reference proteome</keyword>
<dbReference type="Proteomes" id="UP000738402">
    <property type="component" value="Unassembled WGS sequence"/>
</dbReference>
<reference evidence="2 4" key="1">
    <citation type="journal article" date="2021" name="G3 (Bethesda)">
        <title>Genomic diversity, chromosomal rearrangements, and interspecies hybridization in the ogataea polymorpha species complex.</title>
        <authorList>
            <person name="Hanson S.J."/>
            <person name="Cinneide E.O."/>
            <person name="Salzberg L.I."/>
            <person name="Wolfe K.H."/>
            <person name="McGowan J."/>
            <person name="Fitzpatrick D.A."/>
            <person name="Matlin K."/>
        </authorList>
    </citation>
    <scope>NUCLEOTIDE SEQUENCE</scope>
    <source>
        <strain evidence="3">81-436-3</strain>
        <strain evidence="2">83-405-1</strain>
    </source>
</reference>
<dbReference type="EMBL" id="JAHLUH010000005">
    <property type="protein sequence ID" value="KAG7728057.1"/>
    <property type="molecule type" value="Genomic_DNA"/>
</dbReference>
<accession>A0AAN6D7X9</accession>
<evidence type="ECO:0000256" key="1">
    <source>
        <dbReference type="SAM" id="MobiDB-lite"/>
    </source>
</evidence>
<dbReference type="AlphaFoldDB" id="A0AAN6D7X9"/>
<evidence type="ECO:0000313" key="4">
    <source>
        <dbReference type="Proteomes" id="UP000697297"/>
    </source>
</evidence>
<feature type="compositionally biased region" description="Low complexity" evidence="1">
    <location>
        <begin position="138"/>
        <end position="150"/>
    </location>
</feature>
<name>A0AAN6D7X9_9ASCO</name>
<evidence type="ECO:0000313" key="2">
    <source>
        <dbReference type="EMBL" id="KAG7728057.1"/>
    </source>
</evidence>
<dbReference type="Proteomes" id="UP000697297">
    <property type="component" value="Unassembled WGS sequence"/>
</dbReference>
<dbReference type="EMBL" id="JAHLUN010000006">
    <property type="protein sequence ID" value="KAG7765458.1"/>
    <property type="molecule type" value="Genomic_DNA"/>
</dbReference>
<organism evidence="2 5">
    <name type="scientific">Ogataea haglerorum</name>
    <dbReference type="NCBI Taxonomy" id="1937702"/>
    <lineage>
        <taxon>Eukaryota</taxon>
        <taxon>Fungi</taxon>
        <taxon>Dikarya</taxon>
        <taxon>Ascomycota</taxon>
        <taxon>Saccharomycotina</taxon>
        <taxon>Pichiomycetes</taxon>
        <taxon>Pichiales</taxon>
        <taxon>Pichiaceae</taxon>
        <taxon>Ogataea</taxon>
    </lineage>
</organism>
<comment type="caution">
    <text evidence="2">The sequence shown here is derived from an EMBL/GenBank/DDBJ whole genome shotgun (WGS) entry which is preliminary data.</text>
</comment>
<feature type="compositionally biased region" description="Basic and acidic residues" evidence="1">
    <location>
        <begin position="94"/>
        <end position="105"/>
    </location>
</feature>
<feature type="compositionally biased region" description="Basic and acidic residues" evidence="1">
    <location>
        <begin position="22"/>
        <end position="38"/>
    </location>
</feature>
<gene>
    <name evidence="2" type="ORF">KL933_002183</name>
    <name evidence="3" type="ORF">KL946_002515</name>
</gene>